<protein>
    <submittedName>
        <fullName evidence="1">Uncharacterized protein</fullName>
    </submittedName>
</protein>
<sequence>MCAELYASPVVNIGWNENHGIAARRKYRSISLPQQHFRRLQISDSAEITLA</sequence>
<name>A0A026X5V5_OOCBI</name>
<accession>A0A026X5V5</accession>
<organism evidence="1 2">
    <name type="scientific">Ooceraea biroi</name>
    <name type="common">Clonal raider ant</name>
    <name type="synonym">Cerapachys biroi</name>
    <dbReference type="NCBI Taxonomy" id="2015173"/>
    <lineage>
        <taxon>Eukaryota</taxon>
        <taxon>Metazoa</taxon>
        <taxon>Ecdysozoa</taxon>
        <taxon>Arthropoda</taxon>
        <taxon>Hexapoda</taxon>
        <taxon>Insecta</taxon>
        <taxon>Pterygota</taxon>
        <taxon>Neoptera</taxon>
        <taxon>Endopterygota</taxon>
        <taxon>Hymenoptera</taxon>
        <taxon>Apocrita</taxon>
        <taxon>Aculeata</taxon>
        <taxon>Formicoidea</taxon>
        <taxon>Formicidae</taxon>
        <taxon>Dorylinae</taxon>
        <taxon>Ooceraea</taxon>
    </lineage>
</organism>
<dbReference type="AlphaFoldDB" id="A0A026X5V5"/>
<keyword evidence="2" id="KW-1185">Reference proteome</keyword>
<reference evidence="1 2" key="1">
    <citation type="journal article" date="2014" name="Curr. Biol.">
        <title>The genome of the clonal raider ant Cerapachys biroi.</title>
        <authorList>
            <person name="Oxley P.R."/>
            <person name="Ji L."/>
            <person name="Fetter-Pruneda I."/>
            <person name="McKenzie S.K."/>
            <person name="Li C."/>
            <person name="Hu H."/>
            <person name="Zhang G."/>
            <person name="Kronauer D.J."/>
        </authorList>
    </citation>
    <scope>NUCLEOTIDE SEQUENCE [LARGE SCALE GENOMIC DNA]</scope>
</reference>
<dbReference type="Proteomes" id="UP000053097">
    <property type="component" value="Unassembled WGS sequence"/>
</dbReference>
<dbReference type="EMBL" id="KK107013">
    <property type="protein sequence ID" value="EZA62869.1"/>
    <property type="molecule type" value="Genomic_DNA"/>
</dbReference>
<proteinExistence type="predicted"/>
<evidence type="ECO:0000313" key="2">
    <source>
        <dbReference type="Proteomes" id="UP000053097"/>
    </source>
</evidence>
<gene>
    <name evidence="1" type="ORF">X777_04578</name>
</gene>
<evidence type="ECO:0000313" key="1">
    <source>
        <dbReference type="EMBL" id="EZA62869.1"/>
    </source>
</evidence>